<comment type="caution">
    <text evidence="2">The sequence shown here is derived from an EMBL/GenBank/DDBJ whole genome shotgun (WGS) entry which is preliminary data.</text>
</comment>
<name>A0A2P7N2A7_9CYAN</name>
<sequence>MQLNVQLLHAEPGSRVVLVQISRAGQVIDAALGEAATAEAAEDRARQRLGEHLPVAAPPTASAPTPVRISSAPPQVQPKPQAERPAAPSPPPAQAIEEPPADPEDWSSELARLDLQLQRLGWNREQEAVYLERVFGHPNRNRLTSYGDLLAYLQALEGFADGSEPASAPPPLRRKELLSQCEELLSQLQWDPGQGRAFLEKHFDLASRQLLSDSQLLQFNMLLESEWLARNDAPGTSP</sequence>
<feature type="region of interest" description="Disordered" evidence="1">
    <location>
        <begin position="55"/>
        <end position="106"/>
    </location>
</feature>
<protein>
    <submittedName>
        <fullName evidence="2">Uncharacterized protein</fullName>
    </submittedName>
</protein>
<dbReference type="AlphaFoldDB" id="A0A2P7N2A7"/>
<dbReference type="Proteomes" id="UP000243002">
    <property type="component" value="Unassembled WGS sequence"/>
</dbReference>
<evidence type="ECO:0000256" key="1">
    <source>
        <dbReference type="SAM" id="MobiDB-lite"/>
    </source>
</evidence>
<organism evidence="2 3">
    <name type="scientific">Cyanobium usitatum str. Tous</name>
    <dbReference type="NCBI Taxonomy" id="2116684"/>
    <lineage>
        <taxon>Bacteria</taxon>
        <taxon>Bacillati</taxon>
        <taxon>Cyanobacteriota</taxon>
        <taxon>Cyanophyceae</taxon>
        <taxon>Synechococcales</taxon>
        <taxon>Prochlorococcaceae</taxon>
        <taxon>Cyanobium</taxon>
    </lineage>
</organism>
<gene>
    <name evidence="2" type="ORF">C7K55_01120</name>
</gene>
<accession>A0A2P7N2A7</accession>
<evidence type="ECO:0000313" key="3">
    <source>
        <dbReference type="Proteomes" id="UP000243002"/>
    </source>
</evidence>
<feature type="compositionally biased region" description="Low complexity" evidence="1">
    <location>
        <begin position="55"/>
        <end position="67"/>
    </location>
</feature>
<dbReference type="EMBL" id="PXXO01000001">
    <property type="protein sequence ID" value="PSJ07531.1"/>
    <property type="molecule type" value="Genomic_DNA"/>
</dbReference>
<reference evidence="2 3" key="1">
    <citation type="journal article" date="2018" name="Environ. Microbiol.">
        <title>Ecological and genomic features of two widespread freshwater picocyanobacteria.</title>
        <authorList>
            <person name="Cabello-Yeves P.J."/>
            <person name="Picazo A."/>
            <person name="Camacho A."/>
            <person name="Callieri C."/>
            <person name="Rosselli R."/>
            <person name="Roda-Garcia J.J."/>
            <person name="Coutinho F.H."/>
            <person name="Rodriguez-Valera F."/>
        </authorList>
    </citation>
    <scope>NUCLEOTIDE SEQUENCE [LARGE SCALE GENOMIC DNA]</scope>
    <source>
        <strain evidence="2 3">Tous</strain>
    </source>
</reference>
<dbReference type="OrthoDB" id="482635at2"/>
<keyword evidence="3" id="KW-1185">Reference proteome</keyword>
<evidence type="ECO:0000313" key="2">
    <source>
        <dbReference type="EMBL" id="PSJ07531.1"/>
    </source>
</evidence>
<proteinExistence type="predicted"/>